<evidence type="ECO:0000259" key="4">
    <source>
        <dbReference type="SMART" id="SM01092"/>
    </source>
</evidence>
<gene>
    <name evidence="5" type="ORF">J2S07_002074</name>
</gene>
<dbReference type="InterPro" id="IPR036683">
    <property type="entry name" value="CO_DH_flav_C_dom_sf"/>
</dbReference>
<evidence type="ECO:0000313" key="5">
    <source>
        <dbReference type="EMBL" id="MDQ0155769.1"/>
    </source>
</evidence>
<dbReference type="EMBL" id="JAUSTU010000008">
    <property type="protein sequence ID" value="MDQ0155769.1"/>
    <property type="molecule type" value="Genomic_DNA"/>
</dbReference>
<dbReference type="InterPro" id="IPR051312">
    <property type="entry name" value="Diverse_Substr_Oxidored"/>
</dbReference>
<dbReference type="PANTHER" id="PTHR42659">
    <property type="entry name" value="XANTHINE DEHYDROGENASE SUBUNIT C-RELATED"/>
    <property type="match status" value="1"/>
</dbReference>
<proteinExistence type="predicted"/>
<keyword evidence="1" id="KW-0285">Flavoprotein</keyword>
<dbReference type="SMART" id="SM01092">
    <property type="entry name" value="CO_deh_flav_C"/>
    <property type="match status" value="1"/>
</dbReference>
<dbReference type="SUPFAM" id="SSF55447">
    <property type="entry name" value="CO dehydrogenase flavoprotein C-terminal domain-like"/>
    <property type="match status" value="1"/>
</dbReference>
<keyword evidence="2" id="KW-0274">FAD</keyword>
<accession>A0ABT9V488</accession>
<evidence type="ECO:0000256" key="2">
    <source>
        <dbReference type="ARBA" id="ARBA00022827"/>
    </source>
</evidence>
<dbReference type="Proteomes" id="UP001231362">
    <property type="component" value="Unassembled WGS sequence"/>
</dbReference>
<organism evidence="5 6">
    <name type="scientific">Anoxybacillus andreesenii</name>
    <dbReference type="NCBI Taxonomy" id="1325932"/>
    <lineage>
        <taxon>Bacteria</taxon>
        <taxon>Bacillati</taxon>
        <taxon>Bacillota</taxon>
        <taxon>Bacilli</taxon>
        <taxon>Bacillales</taxon>
        <taxon>Anoxybacillaceae</taxon>
        <taxon>Anoxybacillus</taxon>
    </lineage>
</organism>
<comment type="caution">
    <text evidence="5">The sequence shown here is derived from an EMBL/GenBank/DDBJ whole genome shotgun (WGS) entry which is preliminary data.</text>
</comment>
<keyword evidence="6" id="KW-1185">Reference proteome</keyword>
<name>A0ABT9V488_9BACL</name>
<keyword evidence="3" id="KW-0560">Oxidoreductase</keyword>
<feature type="domain" description="CO dehydrogenase flavoprotein C-terminal" evidence="4">
    <location>
        <begin position="43"/>
        <end position="138"/>
    </location>
</feature>
<evidence type="ECO:0000256" key="3">
    <source>
        <dbReference type="ARBA" id="ARBA00023002"/>
    </source>
</evidence>
<evidence type="ECO:0000256" key="1">
    <source>
        <dbReference type="ARBA" id="ARBA00022630"/>
    </source>
</evidence>
<sequence>MAGHRGLRSVPINEIFQEQLLLESGELLVQMVTNRAYLEQPFVSIKRRRQWDTGYPLITVAALKVGQEIRVAISGLTDFPFRAKQIEGALNRRDLSDEQRIELALHSLDVLILNDTEGSSQYRLFVLKNTLHDVLHELGG</sequence>
<dbReference type="PANTHER" id="PTHR42659:SF2">
    <property type="entry name" value="XANTHINE DEHYDROGENASE SUBUNIT C-RELATED"/>
    <property type="match status" value="1"/>
</dbReference>
<protein>
    <submittedName>
        <fullName evidence="5">CO/xanthine dehydrogenase FAD-binding subunit</fullName>
    </submittedName>
</protein>
<dbReference type="Gene3D" id="3.30.390.50">
    <property type="entry name" value="CO dehydrogenase flavoprotein, C-terminal domain"/>
    <property type="match status" value="1"/>
</dbReference>
<reference evidence="5 6" key="1">
    <citation type="submission" date="2023-07" db="EMBL/GenBank/DDBJ databases">
        <title>Genomic Encyclopedia of Type Strains, Phase IV (KMG-IV): sequencing the most valuable type-strain genomes for metagenomic binning, comparative biology and taxonomic classification.</title>
        <authorList>
            <person name="Goeker M."/>
        </authorList>
    </citation>
    <scope>NUCLEOTIDE SEQUENCE [LARGE SCALE GENOMIC DNA]</scope>
    <source>
        <strain evidence="5 6">DSM 23948</strain>
    </source>
</reference>
<dbReference type="InterPro" id="IPR005107">
    <property type="entry name" value="CO_DH_flav_C"/>
</dbReference>
<evidence type="ECO:0000313" key="6">
    <source>
        <dbReference type="Proteomes" id="UP001231362"/>
    </source>
</evidence>